<protein>
    <submittedName>
        <fullName evidence="1">Uncharacterized protein</fullName>
    </submittedName>
</protein>
<evidence type="ECO:0000313" key="1">
    <source>
        <dbReference type="EMBL" id="TFL03389.1"/>
    </source>
</evidence>
<accession>A0A5C3QT20</accession>
<organism evidence="1 2">
    <name type="scientific">Pterulicium gracile</name>
    <dbReference type="NCBI Taxonomy" id="1884261"/>
    <lineage>
        <taxon>Eukaryota</taxon>
        <taxon>Fungi</taxon>
        <taxon>Dikarya</taxon>
        <taxon>Basidiomycota</taxon>
        <taxon>Agaricomycotina</taxon>
        <taxon>Agaricomycetes</taxon>
        <taxon>Agaricomycetidae</taxon>
        <taxon>Agaricales</taxon>
        <taxon>Pleurotineae</taxon>
        <taxon>Pterulaceae</taxon>
        <taxon>Pterulicium</taxon>
    </lineage>
</organism>
<keyword evidence="2" id="KW-1185">Reference proteome</keyword>
<proteinExistence type="predicted"/>
<gene>
    <name evidence="1" type="ORF">BDV98DRAFT_581368</name>
</gene>
<name>A0A5C3QT20_9AGAR</name>
<dbReference type="Proteomes" id="UP000305067">
    <property type="component" value="Unassembled WGS sequence"/>
</dbReference>
<dbReference type="AlphaFoldDB" id="A0A5C3QT20"/>
<dbReference type="EMBL" id="ML178820">
    <property type="protein sequence ID" value="TFL03389.1"/>
    <property type="molecule type" value="Genomic_DNA"/>
</dbReference>
<evidence type="ECO:0000313" key="2">
    <source>
        <dbReference type="Proteomes" id="UP000305067"/>
    </source>
</evidence>
<sequence>MFNITAIESVQDFNDAINGGKSVAIHFAAKDSESEHSQYLLSMLTHLSNQFNDQVAIVGFYIVGYDCSEQPNIVEAAGARHDGKVDVLVWTYLKRKGLAKDTLTAKCGTFDKSIVLPSDAHVEIVQPLSRLLLVLEYARAVLLRIYQKRELRRNA</sequence>
<reference evidence="1 2" key="1">
    <citation type="journal article" date="2019" name="Nat. Ecol. Evol.">
        <title>Megaphylogeny resolves global patterns of mushroom evolution.</title>
        <authorList>
            <person name="Varga T."/>
            <person name="Krizsan K."/>
            <person name="Foldi C."/>
            <person name="Dima B."/>
            <person name="Sanchez-Garcia M."/>
            <person name="Sanchez-Ramirez S."/>
            <person name="Szollosi G.J."/>
            <person name="Szarkandi J.G."/>
            <person name="Papp V."/>
            <person name="Albert L."/>
            <person name="Andreopoulos W."/>
            <person name="Angelini C."/>
            <person name="Antonin V."/>
            <person name="Barry K.W."/>
            <person name="Bougher N.L."/>
            <person name="Buchanan P."/>
            <person name="Buyck B."/>
            <person name="Bense V."/>
            <person name="Catcheside P."/>
            <person name="Chovatia M."/>
            <person name="Cooper J."/>
            <person name="Damon W."/>
            <person name="Desjardin D."/>
            <person name="Finy P."/>
            <person name="Geml J."/>
            <person name="Haridas S."/>
            <person name="Hughes K."/>
            <person name="Justo A."/>
            <person name="Karasinski D."/>
            <person name="Kautmanova I."/>
            <person name="Kiss B."/>
            <person name="Kocsube S."/>
            <person name="Kotiranta H."/>
            <person name="LaButti K.M."/>
            <person name="Lechner B.E."/>
            <person name="Liimatainen K."/>
            <person name="Lipzen A."/>
            <person name="Lukacs Z."/>
            <person name="Mihaltcheva S."/>
            <person name="Morgado L.N."/>
            <person name="Niskanen T."/>
            <person name="Noordeloos M.E."/>
            <person name="Ohm R.A."/>
            <person name="Ortiz-Santana B."/>
            <person name="Ovrebo C."/>
            <person name="Racz N."/>
            <person name="Riley R."/>
            <person name="Savchenko A."/>
            <person name="Shiryaev A."/>
            <person name="Soop K."/>
            <person name="Spirin V."/>
            <person name="Szebenyi C."/>
            <person name="Tomsovsky M."/>
            <person name="Tulloss R.E."/>
            <person name="Uehling J."/>
            <person name="Grigoriev I.V."/>
            <person name="Vagvolgyi C."/>
            <person name="Papp T."/>
            <person name="Martin F.M."/>
            <person name="Miettinen O."/>
            <person name="Hibbett D.S."/>
            <person name="Nagy L.G."/>
        </authorList>
    </citation>
    <scope>NUCLEOTIDE SEQUENCE [LARGE SCALE GENOMIC DNA]</scope>
    <source>
        <strain evidence="1 2">CBS 309.79</strain>
    </source>
</reference>